<dbReference type="InterPro" id="IPR000997">
    <property type="entry name" value="Cholinesterase"/>
</dbReference>
<evidence type="ECO:0000259" key="5">
    <source>
        <dbReference type="Pfam" id="PF00135"/>
    </source>
</evidence>
<dbReference type="EC" id="3.1.1.-" evidence="3"/>
<dbReference type="PRINTS" id="PR00878">
    <property type="entry name" value="CHOLNESTRASE"/>
</dbReference>
<keyword evidence="2 3" id="KW-0378">Hydrolase</keyword>
<dbReference type="Proteomes" id="UP001589587">
    <property type="component" value="Unassembled WGS sequence"/>
</dbReference>
<keyword evidence="7" id="KW-1185">Reference proteome</keyword>
<feature type="region of interest" description="Disordered" evidence="4">
    <location>
        <begin position="1"/>
        <end position="23"/>
    </location>
</feature>
<evidence type="ECO:0000313" key="6">
    <source>
        <dbReference type="EMBL" id="MFB9781074.1"/>
    </source>
</evidence>
<gene>
    <name evidence="6" type="ORF">ACFFQ6_15370</name>
</gene>
<protein>
    <recommendedName>
        <fullName evidence="3">Carboxylic ester hydrolase</fullName>
        <ecNumber evidence="3">3.1.1.-</ecNumber>
    </recommendedName>
</protein>
<dbReference type="InterPro" id="IPR002018">
    <property type="entry name" value="CarbesteraseB"/>
</dbReference>
<comment type="similarity">
    <text evidence="1 3">Belongs to the type-B carboxylesterase/lipase family.</text>
</comment>
<feature type="domain" description="Carboxylesterase type B" evidence="5">
    <location>
        <begin position="8"/>
        <end position="504"/>
    </location>
</feature>
<proteinExistence type="inferred from homology"/>
<evidence type="ECO:0000313" key="7">
    <source>
        <dbReference type="Proteomes" id="UP001589587"/>
    </source>
</evidence>
<dbReference type="Pfam" id="PF00135">
    <property type="entry name" value="COesterase"/>
    <property type="match status" value="1"/>
</dbReference>
<dbReference type="Gene3D" id="3.40.50.1820">
    <property type="entry name" value="alpha/beta hydrolase"/>
    <property type="match status" value="1"/>
</dbReference>
<sequence length="525" mass="56637">MTITPSEAPVVETTYGPVRGSTEGSVSSWKGIRYAAPPVGPLRFRAPVPPQPWTEVQDATEFGPCEPQSRLAMIPLGENVPMDEDCLFLNVWAPRPVGADGPGKPVMVWIHGGAYFRGASSQPLFDATTLAENGDVVVVSINYRIGVFGFVDFSSFNSSEHTFEPNVALRDMIAALQWVQGNIAAFGGDPNRVTLFGESAGGGAVTTLMTVPSARGLFHRAIAESSPATSVYGSERGEIVAKLFLEIFSGGEADLGLLRTTAAEDLLGPSDELFARVPQETPGTLAFAPIVDGDLLPDYPVRAFRHGNAHPIPLIIGTNKDESSLFRMMKSPLMPIDPVVITSMFAEIADEHPGLELPDHSQIEGAYSGLSKLGAGLGLTRDFGFRLPTLWIAEAHSKIAPTWLYRFDYAPPMLKALKIGATHGTELAYVFGNINHGARDITYKLGGLSAARHVSQRMQARWLDFARAAGDYGTGADRELGTAPGWPTYDTDTRSTLLIDKHDAVVADLDREIREAWGDRVIAFT</sequence>
<dbReference type="PANTHER" id="PTHR11559">
    <property type="entry name" value="CARBOXYLESTERASE"/>
    <property type="match status" value="1"/>
</dbReference>
<evidence type="ECO:0000256" key="3">
    <source>
        <dbReference type="RuleBase" id="RU361235"/>
    </source>
</evidence>
<evidence type="ECO:0000256" key="4">
    <source>
        <dbReference type="SAM" id="MobiDB-lite"/>
    </source>
</evidence>
<evidence type="ECO:0000256" key="2">
    <source>
        <dbReference type="ARBA" id="ARBA00022801"/>
    </source>
</evidence>
<organism evidence="6 7">
    <name type="scientific">Rhodococcus baikonurensis</name>
    <dbReference type="NCBI Taxonomy" id="172041"/>
    <lineage>
        <taxon>Bacteria</taxon>
        <taxon>Bacillati</taxon>
        <taxon>Actinomycetota</taxon>
        <taxon>Actinomycetes</taxon>
        <taxon>Mycobacteriales</taxon>
        <taxon>Nocardiaceae</taxon>
        <taxon>Rhodococcus</taxon>
        <taxon>Rhodococcus erythropolis group</taxon>
    </lineage>
</organism>
<dbReference type="RefSeq" id="WP_378374961.1">
    <property type="nucleotide sequence ID" value="NZ_JBHMAS010000034.1"/>
</dbReference>
<accession>A0ABV5XFA9</accession>
<dbReference type="InterPro" id="IPR019826">
    <property type="entry name" value="Carboxylesterase_B_AS"/>
</dbReference>
<dbReference type="SUPFAM" id="SSF53474">
    <property type="entry name" value="alpha/beta-Hydrolases"/>
    <property type="match status" value="1"/>
</dbReference>
<evidence type="ECO:0000256" key="1">
    <source>
        <dbReference type="ARBA" id="ARBA00005964"/>
    </source>
</evidence>
<reference evidence="6 7" key="1">
    <citation type="submission" date="2024-09" db="EMBL/GenBank/DDBJ databases">
        <authorList>
            <person name="Sun Q."/>
            <person name="Mori K."/>
        </authorList>
    </citation>
    <scope>NUCLEOTIDE SEQUENCE [LARGE SCALE GENOMIC DNA]</scope>
    <source>
        <strain evidence="6 7">JCM 11411</strain>
    </source>
</reference>
<comment type="caution">
    <text evidence="6">The sequence shown here is derived from an EMBL/GenBank/DDBJ whole genome shotgun (WGS) entry which is preliminary data.</text>
</comment>
<dbReference type="InterPro" id="IPR050309">
    <property type="entry name" value="Type-B_Carboxylest/Lipase"/>
</dbReference>
<dbReference type="InterPro" id="IPR019819">
    <property type="entry name" value="Carboxylesterase_B_CS"/>
</dbReference>
<dbReference type="PROSITE" id="PS00941">
    <property type="entry name" value="CARBOXYLESTERASE_B_2"/>
    <property type="match status" value="1"/>
</dbReference>
<dbReference type="InterPro" id="IPR029058">
    <property type="entry name" value="AB_hydrolase_fold"/>
</dbReference>
<name>A0ABV5XFA9_9NOCA</name>
<dbReference type="EMBL" id="JBHMAS010000034">
    <property type="protein sequence ID" value="MFB9781074.1"/>
    <property type="molecule type" value="Genomic_DNA"/>
</dbReference>
<dbReference type="PROSITE" id="PS00122">
    <property type="entry name" value="CARBOXYLESTERASE_B_1"/>
    <property type="match status" value="1"/>
</dbReference>